<protein>
    <recommendedName>
        <fullName evidence="3">Lipoprotein</fullName>
    </recommendedName>
</protein>
<evidence type="ECO:0008006" key="3">
    <source>
        <dbReference type="Google" id="ProtNLM"/>
    </source>
</evidence>
<gene>
    <name evidence="1" type="ORF">GCM10023337_17750</name>
</gene>
<accession>A0ABP9M9Y6</accession>
<comment type="caution">
    <text evidence="1">The sequence shown here is derived from an EMBL/GenBank/DDBJ whole genome shotgun (WGS) entry which is preliminary data.</text>
</comment>
<reference evidence="2" key="1">
    <citation type="journal article" date="2019" name="Int. J. Syst. Evol. Microbiol.">
        <title>The Global Catalogue of Microorganisms (GCM) 10K type strain sequencing project: providing services to taxonomists for standard genome sequencing and annotation.</title>
        <authorList>
            <consortium name="The Broad Institute Genomics Platform"/>
            <consortium name="The Broad Institute Genome Sequencing Center for Infectious Disease"/>
            <person name="Wu L."/>
            <person name="Ma J."/>
        </authorList>
    </citation>
    <scope>NUCLEOTIDE SEQUENCE [LARGE SCALE GENOMIC DNA]</scope>
    <source>
        <strain evidence="2">JCM 18423</strain>
    </source>
</reference>
<evidence type="ECO:0000313" key="1">
    <source>
        <dbReference type="EMBL" id="GAA5091678.1"/>
    </source>
</evidence>
<dbReference type="RefSeq" id="WP_345371207.1">
    <property type="nucleotide sequence ID" value="NZ_BAABKD010000011.1"/>
</dbReference>
<dbReference type="EMBL" id="BAABKD010000011">
    <property type="protein sequence ID" value="GAA5091678.1"/>
    <property type="molecule type" value="Genomic_DNA"/>
</dbReference>
<sequence>MKKTLVSILSVLFVLAGCSEKEETAAVDPMIAMSEKIDMQDGIMTCKVDAVTFGVEHESSARACVKNTSVEICKKYFAEAVCLPE</sequence>
<organism evidence="1 2">
    <name type="scientific">Paenalcaligenes hermetiae</name>
    <dbReference type="NCBI Taxonomy" id="1157987"/>
    <lineage>
        <taxon>Bacteria</taxon>
        <taxon>Pseudomonadati</taxon>
        <taxon>Pseudomonadota</taxon>
        <taxon>Betaproteobacteria</taxon>
        <taxon>Burkholderiales</taxon>
        <taxon>Alcaligenaceae</taxon>
        <taxon>Paenalcaligenes</taxon>
    </lineage>
</organism>
<dbReference type="Proteomes" id="UP001500227">
    <property type="component" value="Unassembled WGS sequence"/>
</dbReference>
<dbReference type="PROSITE" id="PS51257">
    <property type="entry name" value="PROKAR_LIPOPROTEIN"/>
    <property type="match status" value="1"/>
</dbReference>
<keyword evidence="2" id="KW-1185">Reference proteome</keyword>
<proteinExistence type="predicted"/>
<evidence type="ECO:0000313" key="2">
    <source>
        <dbReference type="Proteomes" id="UP001500227"/>
    </source>
</evidence>
<name>A0ABP9M9Y6_9BURK</name>